<reference evidence="11" key="1">
    <citation type="journal article" date="2020" name="mSystems">
        <title>Genome- and Community-Level Interaction Insights into Carbon Utilization and Element Cycling Functions of Hydrothermarchaeota in Hydrothermal Sediment.</title>
        <authorList>
            <person name="Zhou Z."/>
            <person name="Liu Y."/>
            <person name="Xu W."/>
            <person name="Pan J."/>
            <person name="Luo Z.H."/>
            <person name="Li M."/>
        </authorList>
    </citation>
    <scope>NUCLEOTIDE SEQUENCE [LARGE SCALE GENOMIC DNA]</scope>
    <source>
        <strain evidence="11">SpSt-456</strain>
    </source>
</reference>
<dbReference type="Gene3D" id="3.30.565.10">
    <property type="entry name" value="Histidine kinase-like ATPase, C-terminal domain"/>
    <property type="match status" value="1"/>
</dbReference>
<evidence type="ECO:0000256" key="7">
    <source>
        <dbReference type="ARBA" id="ARBA00022840"/>
    </source>
</evidence>
<keyword evidence="4" id="KW-0808">Transferase</keyword>
<dbReference type="PROSITE" id="PS50109">
    <property type="entry name" value="HIS_KIN"/>
    <property type="match status" value="1"/>
</dbReference>
<dbReference type="SMART" id="SM00388">
    <property type="entry name" value="HisKA"/>
    <property type="match status" value="1"/>
</dbReference>
<keyword evidence="9" id="KW-0812">Transmembrane</keyword>
<dbReference type="SUPFAM" id="SSF47384">
    <property type="entry name" value="Homodimeric domain of signal transducing histidine kinase"/>
    <property type="match status" value="1"/>
</dbReference>
<dbReference type="SMART" id="SM00387">
    <property type="entry name" value="HATPase_c"/>
    <property type="match status" value="1"/>
</dbReference>
<keyword evidence="8" id="KW-0902">Two-component regulatory system</keyword>
<dbReference type="PANTHER" id="PTHR43065:SF46">
    <property type="entry name" value="C4-DICARBOXYLATE TRANSPORT SENSOR PROTEIN DCTB"/>
    <property type="match status" value="1"/>
</dbReference>
<proteinExistence type="predicted"/>
<feature type="transmembrane region" description="Helical" evidence="9">
    <location>
        <begin position="298"/>
        <end position="321"/>
    </location>
</feature>
<dbReference type="InterPro" id="IPR036890">
    <property type="entry name" value="HATPase_C_sf"/>
</dbReference>
<dbReference type="Pfam" id="PF00512">
    <property type="entry name" value="HisKA"/>
    <property type="match status" value="1"/>
</dbReference>
<dbReference type="InterPro" id="IPR036097">
    <property type="entry name" value="HisK_dim/P_sf"/>
</dbReference>
<dbReference type="GO" id="GO:0005524">
    <property type="term" value="F:ATP binding"/>
    <property type="evidence" value="ECO:0007669"/>
    <property type="project" value="UniProtKB-KW"/>
</dbReference>
<sequence length="578" mass="65070">MFLERWLNQLRATLTFDVDEASADRYRILRRNLVVLMAVVTLVPLVLMAAINYYEYRKVLSHELASPLRNIVSKTKHSFELFIAERKSAVSFIGRAYGYQELADPQRLNHIFRAVKQEFSGFVDLGLIDARGVQVNYVGPYDLKGKDYSDQNWFHEVHIRGTFVSDVFLGYRRFPHVVIAVEQMTPEGARWVLRATLDTQMFNELIASMGLDPDSDAFLINTDGVFQTPSRFYGAVLEKCPLGVPPVSYQATVIPALDPSGRPVFIAYAHFVHPNFILMAVKPQADLLRAWTTLKSELVVLFVGGTSVIFFIVYWLTGVLVRKVREADERREAAYQDMQHHHKLSSIGRLAAGVAHEINNPLAIINEKAGLMRDLLQRVPDFPYREKFETLIVAILNSVDRCRNITHRLLGFARRMDVQIEVLDVNEVLQEVLGFLEKEALYRNIDLQLNLAPTLSRIASDRGQLQQVFLNILNNAFAAVPDGGRVVVRTWDADGDRVGVSIQDNGHGMSPETLRHIFEPFFTTKKGSGTGLGLPITYGIVKKLGGCIEVQSEEGRGSTFTVYLPKKSPSLEEGGIFG</sequence>
<keyword evidence="7" id="KW-0067">ATP-binding</keyword>
<organism evidence="11">
    <name type="scientific">Desulfacinum infernum</name>
    <dbReference type="NCBI Taxonomy" id="35837"/>
    <lineage>
        <taxon>Bacteria</taxon>
        <taxon>Pseudomonadati</taxon>
        <taxon>Thermodesulfobacteriota</taxon>
        <taxon>Syntrophobacteria</taxon>
        <taxon>Syntrophobacterales</taxon>
        <taxon>Syntrophobacteraceae</taxon>
        <taxon>Desulfacinum</taxon>
    </lineage>
</organism>
<dbReference type="InterPro" id="IPR003661">
    <property type="entry name" value="HisK_dim/P_dom"/>
</dbReference>
<evidence type="ECO:0000256" key="3">
    <source>
        <dbReference type="ARBA" id="ARBA00022553"/>
    </source>
</evidence>
<dbReference type="SUPFAM" id="SSF55874">
    <property type="entry name" value="ATPase domain of HSP90 chaperone/DNA topoisomerase II/histidine kinase"/>
    <property type="match status" value="1"/>
</dbReference>
<evidence type="ECO:0000256" key="5">
    <source>
        <dbReference type="ARBA" id="ARBA00022741"/>
    </source>
</evidence>
<dbReference type="EMBL" id="DSTK01000006">
    <property type="protein sequence ID" value="HFK95957.1"/>
    <property type="molecule type" value="Genomic_DNA"/>
</dbReference>
<accession>A0A831ZVZ7</accession>
<dbReference type="Gene3D" id="1.10.287.130">
    <property type="match status" value="1"/>
</dbReference>
<gene>
    <name evidence="11" type="ORF">ENS06_01375</name>
</gene>
<keyword evidence="9" id="KW-1133">Transmembrane helix</keyword>
<dbReference type="PRINTS" id="PR00344">
    <property type="entry name" value="BCTRLSENSOR"/>
</dbReference>
<feature type="transmembrane region" description="Helical" evidence="9">
    <location>
        <begin position="33"/>
        <end position="54"/>
    </location>
</feature>
<evidence type="ECO:0000256" key="1">
    <source>
        <dbReference type="ARBA" id="ARBA00000085"/>
    </source>
</evidence>
<dbReference type="PANTHER" id="PTHR43065">
    <property type="entry name" value="SENSOR HISTIDINE KINASE"/>
    <property type="match status" value="1"/>
</dbReference>
<evidence type="ECO:0000256" key="4">
    <source>
        <dbReference type="ARBA" id="ARBA00022679"/>
    </source>
</evidence>
<dbReference type="InterPro" id="IPR005467">
    <property type="entry name" value="His_kinase_dom"/>
</dbReference>
<dbReference type="Pfam" id="PF02518">
    <property type="entry name" value="HATPase_c"/>
    <property type="match status" value="1"/>
</dbReference>
<keyword evidence="5" id="KW-0547">Nucleotide-binding</keyword>
<protein>
    <recommendedName>
        <fullName evidence="2">histidine kinase</fullName>
        <ecNumber evidence="2">2.7.13.3</ecNumber>
    </recommendedName>
</protein>
<keyword evidence="9" id="KW-0472">Membrane</keyword>
<evidence type="ECO:0000313" key="11">
    <source>
        <dbReference type="EMBL" id="HFK95957.1"/>
    </source>
</evidence>
<dbReference type="InterPro" id="IPR004358">
    <property type="entry name" value="Sig_transdc_His_kin-like_C"/>
</dbReference>
<name>A0A831ZVZ7_9BACT</name>
<dbReference type="CDD" id="cd00082">
    <property type="entry name" value="HisKA"/>
    <property type="match status" value="1"/>
</dbReference>
<keyword evidence="3" id="KW-0597">Phosphoprotein</keyword>
<dbReference type="AlphaFoldDB" id="A0A831ZVZ7"/>
<dbReference type="InterPro" id="IPR003594">
    <property type="entry name" value="HATPase_dom"/>
</dbReference>
<dbReference type="GO" id="GO:0000155">
    <property type="term" value="F:phosphorelay sensor kinase activity"/>
    <property type="evidence" value="ECO:0007669"/>
    <property type="project" value="InterPro"/>
</dbReference>
<dbReference type="EC" id="2.7.13.3" evidence="2"/>
<comment type="caution">
    <text evidence="11">The sequence shown here is derived from an EMBL/GenBank/DDBJ whole genome shotgun (WGS) entry which is preliminary data.</text>
</comment>
<evidence type="ECO:0000256" key="2">
    <source>
        <dbReference type="ARBA" id="ARBA00012438"/>
    </source>
</evidence>
<evidence type="ECO:0000256" key="8">
    <source>
        <dbReference type="ARBA" id="ARBA00023012"/>
    </source>
</evidence>
<evidence type="ECO:0000256" key="9">
    <source>
        <dbReference type="SAM" id="Phobius"/>
    </source>
</evidence>
<keyword evidence="6 11" id="KW-0418">Kinase</keyword>
<evidence type="ECO:0000256" key="6">
    <source>
        <dbReference type="ARBA" id="ARBA00022777"/>
    </source>
</evidence>
<comment type="catalytic activity">
    <reaction evidence="1">
        <text>ATP + protein L-histidine = ADP + protein N-phospho-L-histidine.</text>
        <dbReference type="EC" id="2.7.13.3"/>
    </reaction>
</comment>
<dbReference type="Gene3D" id="3.30.450.20">
    <property type="entry name" value="PAS domain"/>
    <property type="match status" value="1"/>
</dbReference>
<feature type="domain" description="Histidine kinase" evidence="10">
    <location>
        <begin position="353"/>
        <end position="568"/>
    </location>
</feature>
<evidence type="ECO:0000259" key="10">
    <source>
        <dbReference type="PROSITE" id="PS50109"/>
    </source>
</evidence>